<gene>
    <name evidence="2" type="ORF">CKAN_02594500</name>
</gene>
<dbReference type="InterPro" id="IPR008528">
    <property type="entry name" value="unc-13_homologue"/>
</dbReference>
<dbReference type="PANTHER" id="PTHR31280:SF1">
    <property type="entry name" value="OS03G0138600 PROTEIN"/>
    <property type="match status" value="1"/>
</dbReference>
<proteinExistence type="predicted"/>
<evidence type="ECO:0000313" key="2">
    <source>
        <dbReference type="EMBL" id="RWR96552.1"/>
    </source>
</evidence>
<dbReference type="AlphaFoldDB" id="A0A3S3R7K8"/>
<protein>
    <recommendedName>
        <fullName evidence="1">MHD1 domain-containing protein</fullName>
    </recommendedName>
</protein>
<reference evidence="2 3" key="1">
    <citation type="journal article" date="2019" name="Nat. Plants">
        <title>Stout camphor tree genome fills gaps in understanding of flowering plant genome evolution.</title>
        <authorList>
            <person name="Chaw S.M."/>
            <person name="Liu Y.C."/>
            <person name="Wu Y.W."/>
            <person name="Wang H.Y."/>
            <person name="Lin C.I."/>
            <person name="Wu C.S."/>
            <person name="Ke H.M."/>
            <person name="Chang L.Y."/>
            <person name="Hsu C.Y."/>
            <person name="Yang H.T."/>
            <person name="Sudianto E."/>
            <person name="Hsu M.H."/>
            <person name="Wu K.P."/>
            <person name="Wang L.N."/>
            <person name="Leebens-Mack J.H."/>
            <person name="Tsai I.J."/>
        </authorList>
    </citation>
    <scope>NUCLEOTIDE SEQUENCE [LARGE SCALE GENOMIC DNA]</scope>
    <source>
        <strain evidence="3">cv. Chaw 1501</strain>
        <tissue evidence="2">Young leaves</tissue>
    </source>
</reference>
<dbReference type="PANTHER" id="PTHR31280">
    <property type="entry name" value="PROTEIN UNC-13 HOMOLOG"/>
    <property type="match status" value="1"/>
</dbReference>
<sequence>MPCWHWRGAAQMAPPTDSCHWANGFQLNVHLYLILLQSIFDPNDQTGVLDEVNELTELMKTRSTLGITRLFVRTGQVEQDLLTANNAKRSDRKFLYVKILSSSLASMLKGVEKKLFNYHEAFQKGAAGSLETIIPQALSAAKIQEEDVPSTGGVLQEKEDEARESPGNRVDLYIWSSLQNAFNVISVSKNTNSTPEVAEEEGEQVSSENLIGLARETEELATKEKEYYSFILRRWQPIAAGVAAVLQTAGKLENVLVQMVVEETVDCKDGGKGIVREMEPYEVDTVILNLMESWIEERMKKGRECLEKAKETEMYSSFL</sequence>
<dbReference type="PROSITE" id="PS51258">
    <property type="entry name" value="MHD1"/>
    <property type="match status" value="1"/>
</dbReference>
<comment type="caution">
    <text evidence="2">The sequence shown here is derived from an EMBL/GenBank/DDBJ whole genome shotgun (WGS) entry which is preliminary data.</text>
</comment>
<accession>A0A3S3R7K8</accession>
<evidence type="ECO:0000313" key="3">
    <source>
        <dbReference type="Proteomes" id="UP000283530"/>
    </source>
</evidence>
<dbReference type="STRING" id="337451.A0A3S3R7K8"/>
<organism evidence="2 3">
    <name type="scientific">Cinnamomum micranthum f. kanehirae</name>
    <dbReference type="NCBI Taxonomy" id="337451"/>
    <lineage>
        <taxon>Eukaryota</taxon>
        <taxon>Viridiplantae</taxon>
        <taxon>Streptophyta</taxon>
        <taxon>Embryophyta</taxon>
        <taxon>Tracheophyta</taxon>
        <taxon>Spermatophyta</taxon>
        <taxon>Magnoliopsida</taxon>
        <taxon>Magnoliidae</taxon>
        <taxon>Laurales</taxon>
        <taxon>Lauraceae</taxon>
        <taxon>Cinnamomum</taxon>
    </lineage>
</organism>
<dbReference type="Proteomes" id="UP000283530">
    <property type="component" value="Unassembled WGS sequence"/>
</dbReference>
<dbReference type="EMBL" id="QPKB01000012">
    <property type="protein sequence ID" value="RWR96552.1"/>
    <property type="molecule type" value="Genomic_DNA"/>
</dbReference>
<dbReference type="InterPro" id="IPR014770">
    <property type="entry name" value="Munc13_1"/>
</dbReference>
<feature type="domain" description="MHD1" evidence="1">
    <location>
        <begin position="243"/>
        <end position="319"/>
    </location>
</feature>
<dbReference type="OrthoDB" id="2015333at2759"/>
<name>A0A3S3R7K8_9MAGN</name>
<evidence type="ECO:0000259" key="1">
    <source>
        <dbReference type="PROSITE" id="PS51258"/>
    </source>
</evidence>
<keyword evidence="3" id="KW-1185">Reference proteome</keyword>